<evidence type="ECO:0000313" key="2">
    <source>
        <dbReference type="Proteomes" id="UP000245999"/>
    </source>
</evidence>
<protein>
    <submittedName>
        <fullName evidence="1">Uncharacterized protein</fullName>
    </submittedName>
</protein>
<dbReference type="KEGG" id="hnv:DDQ68_08720"/>
<organism evidence="1 2">
    <name type="scientific">Hymenobacter nivis</name>
    <dbReference type="NCBI Taxonomy" id="1850093"/>
    <lineage>
        <taxon>Bacteria</taxon>
        <taxon>Pseudomonadati</taxon>
        <taxon>Bacteroidota</taxon>
        <taxon>Cytophagia</taxon>
        <taxon>Cytophagales</taxon>
        <taxon>Hymenobacteraceae</taxon>
        <taxon>Hymenobacter</taxon>
    </lineage>
</organism>
<sequence>MADYEVKSTNTKDFNLTKADALVGRLKYESWYSFKAEIQLVSGDANFTIRPKGFWGTTIEVKHNERTLLDFEMNWKGQIIINSKISDIGQCFIIKQISILKNIFVLLSNEEKLLTIKPNLQWSKMNFDYQLISTDAFENLENKELLLLTAIHCTNYYITMMTSTVVATMAGI</sequence>
<dbReference type="Proteomes" id="UP000245999">
    <property type="component" value="Chromosome"/>
</dbReference>
<gene>
    <name evidence="1" type="ORF">DDQ68_08720</name>
</gene>
<keyword evidence="2" id="KW-1185">Reference proteome</keyword>
<proteinExistence type="predicted"/>
<name>A0A2Z3GNP1_9BACT</name>
<reference evidence="2" key="1">
    <citation type="submission" date="2018-04" db="EMBL/GenBank/DDBJ databases">
        <title>Complete genome of Antarctic heterotrophic bacterium Hymenobacter nivis.</title>
        <authorList>
            <person name="Terashima M."/>
        </authorList>
    </citation>
    <scope>NUCLEOTIDE SEQUENCE [LARGE SCALE GENOMIC DNA]</scope>
    <source>
        <strain evidence="2">NBRC 111535</strain>
    </source>
</reference>
<dbReference type="AlphaFoldDB" id="A0A2Z3GNP1"/>
<accession>A0A2Z3GNP1</accession>
<evidence type="ECO:0000313" key="1">
    <source>
        <dbReference type="EMBL" id="AWM32856.1"/>
    </source>
</evidence>
<dbReference type="OrthoDB" id="948713at2"/>
<dbReference type="EMBL" id="CP029145">
    <property type="protein sequence ID" value="AWM32856.1"/>
    <property type="molecule type" value="Genomic_DNA"/>
</dbReference>